<feature type="binding site" evidence="3">
    <location>
        <position position="182"/>
    </location>
    <ligand>
        <name>Zn(2+)</name>
        <dbReference type="ChEBI" id="CHEBI:29105"/>
    </ligand>
</feature>
<feature type="binding site" evidence="3">
    <location>
        <position position="185"/>
    </location>
    <ligand>
        <name>Zn(2+)</name>
        <dbReference type="ChEBI" id="CHEBI:29105"/>
    </ligand>
</feature>
<organism evidence="6 7">
    <name type="scientific">Volvox africanus</name>
    <dbReference type="NCBI Taxonomy" id="51714"/>
    <lineage>
        <taxon>Eukaryota</taxon>
        <taxon>Viridiplantae</taxon>
        <taxon>Chlorophyta</taxon>
        <taxon>core chlorophytes</taxon>
        <taxon>Chlorophyceae</taxon>
        <taxon>CS clade</taxon>
        <taxon>Chlamydomonadales</taxon>
        <taxon>Volvocaceae</taxon>
        <taxon>Volvox</taxon>
    </lineage>
</organism>
<dbReference type="PANTHER" id="PTHR11085">
    <property type="entry name" value="NAD-DEPENDENT PROTEIN DEACYLASE SIRTUIN-5, MITOCHONDRIAL-RELATED"/>
    <property type="match status" value="1"/>
</dbReference>
<dbReference type="PANTHER" id="PTHR11085:SF10">
    <property type="entry name" value="NAD-DEPENDENT PROTEIN DEACYLASE SIRTUIN-5, MITOCHONDRIAL-RELATED"/>
    <property type="match status" value="1"/>
</dbReference>
<keyword evidence="2" id="KW-0520">NAD</keyword>
<dbReference type="EMBL" id="BSDZ01000017">
    <property type="protein sequence ID" value="GLI64199.1"/>
    <property type="molecule type" value="Genomic_DNA"/>
</dbReference>
<accession>A0ABQ5S371</accession>
<dbReference type="SUPFAM" id="SSF52467">
    <property type="entry name" value="DHS-like NAD/FAD-binding domain"/>
    <property type="match status" value="1"/>
</dbReference>
<evidence type="ECO:0000256" key="3">
    <source>
        <dbReference type="PROSITE-ProRule" id="PRU00236"/>
    </source>
</evidence>
<dbReference type="InterPro" id="IPR026591">
    <property type="entry name" value="Sirtuin_cat_small_dom_sf"/>
</dbReference>
<sequence length="882" mass="94717">MELRKRRPTARFGDAVTLDVVLNIVERCRHIILFTGSGISAASGMSMFTTSNGLYERARKKFKVQDGIKLFTYSFYRQRRAEVQDFFAQIYSEAQASRAATGHHAMAQLLQLGALQRHYTLNIDGLSEVVGMDTWHHERNPQGSTVEMHGNIRQLVCPTCHAVEPLSRHNINVMRAQQPVPCASCGQDQLRFKVMLYDDGEGDCITPEHVFDVLEEDLKVCDMVVWAGISFQQSASVEYFRRVRHMLGTLGRLNAVPQVLINPSEEPYFNLLSAMSNPNELQLLDLRETSDIAFPAMAQRVQQAIMCEDDEYSKSVGVHMSSVNNGVHPGAGAFTAAAAAARIEPTQAAAMAAKGEDLGPAASECAAGATELRFGAKTTEVPVLSSIKLEAGYSDDVGTRSGILSEGCLVNIEVPVDATASASGPEPEPTPVRSCHIARSARVSRSAEKVEEGEAFFADDADDEDYIEGVEEEEGRCRRNGRGRGRGRGSASRGKGRGRGRGRGGGSAARAEAYLSASSSQLDQRPLSPGQISLGQLLGVTPGTGVPGAVSSERSLLPLVQPGLRLAFGGLPQLQQQQLTQVAQHPQLPLFQPLQKQEMLQQGVQPLQQLQQFLQLQQLAQLRQQQQPYSLGLLQRLHALHQQQGAQQQSPALNVQLAQSPQQQQQDQHVQISQQAQGATSLQHIQQLSQVQFVSALSTLPGSVVGNGLLDAPQSQLLGQDALTPQQEQPHLSNEAQSVQAHDQPAQHERLVGFQQRTLLQQNTHGGSQSGLNVSGVWPDWFTPGNGEIASRSVAALNPVTSSAEAPDPAWGGSGMGLLPLAAFGPSSVAQALTTVVSNLEAPMHGVFGLGGHCGALSSGATLNGPSVALPVEFARSKADTG</sequence>
<evidence type="ECO:0000313" key="7">
    <source>
        <dbReference type="Proteomes" id="UP001165090"/>
    </source>
</evidence>
<dbReference type="Proteomes" id="UP001165090">
    <property type="component" value="Unassembled WGS sequence"/>
</dbReference>
<feature type="domain" description="Deacetylase sirtuin-type" evidence="5">
    <location>
        <begin position="11"/>
        <end position="304"/>
    </location>
</feature>
<dbReference type="Gene3D" id="3.30.1600.10">
    <property type="entry name" value="SIR2/SIRT2 'Small Domain"/>
    <property type="match status" value="1"/>
</dbReference>
<reference evidence="6 7" key="1">
    <citation type="journal article" date="2023" name="IScience">
        <title>Expanded male sex-determining region conserved during the evolution of homothallism in the green alga Volvox.</title>
        <authorList>
            <person name="Yamamoto K."/>
            <person name="Matsuzaki R."/>
            <person name="Mahakham W."/>
            <person name="Heman W."/>
            <person name="Sekimoto H."/>
            <person name="Kawachi M."/>
            <person name="Minakuchi Y."/>
            <person name="Toyoda A."/>
            <person name="Nozaki H."/>
        </authorList>
    </citation>
    <scope>NUCLEOTIDE SEQUENCE [LARGE SCALE GENOMIC DNA]</scope>
    <source>
        <strain evidence="6 7">NIES-4468</strain>
    </source>
</reference>
<proteinExistence type="predicted"/>
<dbReference type="InterPro" id="IPR029035">
    <property type="entry name" value="DHS-like_NAD/FAD-binding_dom"/>
</dbReference>
<dbReference type="InterPro" id="IPR026590">
    <property type="entry name" value="Ssirtuin_cat_dom"/>
</dbReference>
<feature type="region of interest" description="Disordered" evidence="4">
    <location>
        <begin position="725"/>
        <end position="745"/>
    </location>
</feature>
<evidence type="ECO:0000313" key="6">
    <source>
        <dbReference type="EMBL" id="GLI64199.1"/>
    </source>
</evidence>
<protein>
    <recommendedName>
        <fullName evidence="5">Deacetylase sirtuin-type domain-containing protein</fullName>
    </recommendedName>
</protein>
<feature type="binding site" evidence="3">
    <location>
        <position position="160"/>
    </location>
    <ligand>
        <name>Zn(2+)</name>
        <dbReference type="ChEBI" id="CHEBI:29105"/>
    </ligand>
</feature>
<feature type="active site" description="Proton acceptor" evidence="3">
    <location>
        <position position="149"/>
    </location>
</feature>
<feature type="compositionally biased region" description="Low complexity" evidence="4">
    <location>
        <begin position="656"/>
        <end position="672"/>
    </location>
</feature>
<dbReference type="InterPro" id="IPR003000">
    <property type="entry name" value="Sirtuin"/>
</dbReference>
<dbReference type="InterPro" id="IPR050134">
    <property type="entry name" value="NAD-dep_sirtuin_deacylases"/>
</dbReference>
<dbReference type="PROSITE" id="PS50305">
    <property type="entry name" value="SIRTUIN"/>
    <property type="match status" value="1"/>
</dbReference>
<feature type="region of interest" description="Disordered" evidence="4">
    <location>
        <begin position="651"/>
        <end position="672"/>
    </location>
</feature>
<keyword evidence="7" id="KW-1185">Reference proteome</keyword>
<feature type="region of interest" description="Disordered" evidence="4">
    <location>
        <begin position="441"/>
        <end position="528"/>
    </location>
</feature>
<keyword evidence="1" id="KW-0808">Transferase</keyword>
<keyword evidence="3" id="KW-0479">Metal-binding</keyword>
<feature type="compositionally biased region" description="Basic residues" evidence="4">
    <location>
        <begin position="478"/>
        <end position="487"/>
    </location>
</feature>
<evidence type="ECO:0000256" key="4">
    <source>
        <dbReference type="SAM" id="MobiDB-lite"/>
    </source>
</evidence>
<feature type="binding site" evidence="3">
    <location>
        <position position="157"/>
    </location>
    <ligand>
        <name>Zn(2+)</name>
        <dbReference type="ChEBI" id="CHEBI:29105"/>
    </ligand>
</feature>
<feature type="compositionally biased region" description="Acidic residues" evidence="4">
    <location>
        <begin position="453"/>
        <end position="474"/>
    </location>
</feature>
<dbReference type="Pfam" id="PF02146">
    <property type="entry name" value="SIR2"/>
    <property type="match status" value="1"/>
</dbReference>
<dbReference type="Gene3D" id="3.40.50.1220">
    <property type="entry name" value="TPP-binding domain"/>
    <property type="match status" value="1"/>
</dbReference>
<keyword evidence="3" id="KW-0862">Zinc</keyword>
<feature type="compositionally biased region" description="Polar residues" evidence="4">
    <location>
        <begin position="725"/>
        <end position="741"/>
    </location>
</feature>
<gene>
    <name evidence="6" type="ORF">VaNZ11_007381</name>
</gene>
<evidence type="ECO:0000256" key="1">
    <source>
        <dbReference type="ARBA" id="ARBA00022679"/>
    </source>
</evidence>
<evidence type="ECO:0000256" key="2">
    <source>
        <dbReference type="ARBA" id="ARBA00023027"/>
    </source>
</evidence>
<name>A0ABQ5S371_9CHLO</name>
<evidence type="ECO:0000259" key="5">
    <source>
        <dbReference type="PROSITE" id="PS50305"/>
    </source>
</evidence>
<comment type="caution">
    <text evidence="6">The sequence shown here is derived from an EMBL/GenBank/DDBJ whole genome shotgun (WGS) entry which is preliminary data.</text>
</comment>